<organism evidence="2 3">
    <name type="scientific">Merismopedia glauca CCAP 1448/3</name>
    <dbReference type="NCBI Taxonomy" id="1296344"/>
    <lineage>
        <taxon>Bacteria</taxon>
        <taxon>Bacillati</taxon>
        <taxon>Cyanobacteriota</taxon>
        <taxon>Cyanophyceae</taxon>
        <taxon>Synechococcales</taxon>
        <taxon>Merismopediaceae</taxon>
        <taxon>Merismopedia</taxon>
    </lineage>
</organism>
<dbReference type="InterPro" id="IPR001387">
    <property type="entry name" value="Cro/C1-type_HTH"/>
</dbReference>
<protein>
    <submittedName>
        <fullName evidence="2">Fis family transcriptional regulator</fullName>
    </submittedName>
</protein>
<evidence type="ECO:0000259" key="1">
    <source>
        <dbReference type="Pfam" id="PF13443"/>
    </source>
</evidence>
<evidence type="ECO:0000313" key="3">
    <source>
        <dbReference type="Proteomes" id="UP000238762"/>
    </source>
</evidence>
<dbReference type="Gene3D" id="1.10.260.40">
    <property type="entry name" value="lambda repressor-like DNA-binding domains"/>
    <property type="match status" value="1"/>
</dbReference>
<reference evidence="2 3" key="1">
    <citation type="submission" date="2018-02" db="EMBL/GenBank/DDBJ databases">
        <authorList>
            <person name="Cohen D.B."/>
            <person name="Kent A.D."/>
        </authorList>
    </citation>
    <scope>NUCLEOTIDE SEQUENCE [LARGE SCALE GENOMIC DNA]</scope>
    <source>
        <strain evidence="2 3">CCAP 1448/3</strain>
    </source>
</reference>
<gene>
    <name evidence="2" type="ORF">C7B64_09890</name>
</gene>
<reference evidence="2 3" key="2">
    <citation type="submission" date="2018-03" db="EMBL/GenBank/DDBJ databases">
        <title>The ancient ancestry and fast evolution of plastids.</title>
        <authorList>
            <person name="Moore K.R."/>
            <person name="Magnabosco C."/>
            <person name="Momper L."/>
            <person name="Gold D.A."/>
            <person name="Bosak T."/>
            <person name="Fournier G.P."/>
        </authorList>
    </citation>
    <scope>NUCLEOTIDE SEQUENCE [LARGE SCALE GENOMIC DNA]</scope>
    <source>
        <strain evidence="2 3">CCAP 1448/3</strain>
    </source>
</reference>
<dbReference type="OrthoDB" id="9809434at2"/>
<dbReference type="SUPFAM" id="SSF47413">
    <property type="entry name" value="lambda repressor-like DNA-binding domains"/>
    <property type="match status" value="1"/>
</dbReference>
<dbReference type="Pfam" id="PF13443">
    <property type="entry name" value="HTH_26"/>
    <property type="match status" value="1"/>
</dbReference>
<dbReference type="InterPro" id="IPR010982">
    <property type="entry name" value="Lambda_DNA-bd_dom_sf"/>
</dbReference>
<keyword evidence="3" id="KW-1185">Reference proteome</keyword>
<proteinExistence type="predicted"/>
<evidence type="ECO:0000313" key="2">
    <source>
        <dbReference type="EMBL" id="PSB03114.1"/>
    </source>
</evidence>
<dbReference type="AlphaFoldDB" id="A0A2T1C4G1"/>
<comment type="caution">
    <text evidence="2">The sequence shown here is derived from an EMBL/GenBank/DDBJ whole genome shotgun (WGS) entry which is preliminary data.</text>
</comment>
<dbReference type="GO" id="GO:0003677">
    <property type="term" value="F:DNA binding"/>
    <property type="evidence" value="ECO:0007669"/>
    <property type="project" value="InterPro"/>
</dbReference>
<feature type="domain" description="HTH cro/C1-type" evidence="1">
    <location>
        <begin position="38"/>
        <end position="81"/>
    </location>
</feature>
<dbReference type="EMBL" id="PVWJ01000040">
    <property type="protein sequence ID" value="PSB03114.1"/>
    <property type="molecule type" value="Genomic_DNA"/>
</dbReference>
<accession>A0A2T1C4G1</accession>
<sequence>MANHNPHIGSTLDDLLEEEGLLSEANALALKRVLAWQITQEMAAKKMTKKAMASAMNTSRSALSRLLDPENTSVTLHTMERAATVMGKRLHLELIDGKKKTAAP</sequence>
<name>A0A2T1C4G1_9CYAN</name>
<dbReference type="RefSeq" id="WP_106288483.1">
    <property type="nucleotide sequence ID" value="NZ_CAWNTC010000016.1"/>
</dbReference>
<dbReference type="Proteomes" id="UP000238762">
    <property type="component" value="Unassembled WGS sequence"/>
</dbReference>